<dbReference type="SUPFAM" id="SSF53822">
    <property type="entry name" value="Periplasmic binding protein-like I"/>
    <property type="match status" value="1"/>
</dbReference>
<organism evidence="6 7">
    <name type="scientific">Yinghuangia soli</name>
    <dbReference type="NCBI Taxonomy" id="2908204"/>
    <lineage>
        <taxon>Bacteria</taxon>
        <taxon>Bacillati</taxon>
        <taxon>Actinomycetota</taxon>
        <taxon>Actinomycetes</taxon>
        <taxon>Kitasatosporales</taxon>
        <taxon>Streptomycetaceae</taxon>
        <taxon>Yinghuangia</taxon>
    </lineage>
</organism>
<dbReference type="PROSITE" id="PS51257">
    <property type="entry name" value="PROKAR_LIPOPROTEIN"/>
    <property type="match status" value="1"/>
</dbReference>
<dbReference type="AlphaFoldDB" id="A0AA41Q6F7"/>
<evidence type="ECO:0000256" key="1">
    <source>
        <dbReference type="ARBA" id="ARBA00010062"/>
    </source>
</evidence>
<dbReference type="RefSeq" id="WP_235057223.1">
    <property type="nucleotide sequence ID" value="NZ_JAKFHA010000034.1"/>
</dbReference>
<dbReference type="InterPro" id="IPR028081">
    <property type="entry name" value="Leu-bd"/>
</dbReference>
<dbReference type="Gene3D" id="3.40.50.2300">
    <property type="match status" value="2"/>
</dbReference>
<evidence type="ECO:0000259" key="5">
    <source>
        <dbReference type="Pfam" id="PF13458"/>
    </source>
</evidence>
<evidence type="ECO:0000313" key="7">
    <source>
        <dbReference type="Proteomes" id="UP001165378"/>
    </source>
</evidence>
<feature type="region of interest" description="Disordered" evidence="3">
    <location>
        <begin position="28"/>
        <end position="49"/>
    </location>
</feature>
<keyword evidence="2 4" id="KW-0732">Signal</keyword>
<feature type="domain" description="Leucine-binding protein" evidence="5">
    <location>
        <begin position="78"/>
        <end position="283"/>
    </location>
</feature>
<gene>
    <name evidence="6" type="ORF">LZ495_35250</name>
</gene>
<evidence type="ECO:0000313" key="6">
    <source>
        <dbReference type="EMBL" id="MCF2532444.1"/>
    </source>
</evidence>
<keyword evidence="7" id="KW-1185">Reference proteome</keyword>
<dbReference type="InterPro" id="IPR028082">
    <property type="entry name" value="Peripla_BP_I"/>
</dbReference>
<dbReference type="PANTHER" id="PTHR47235">
    <property type="entry name" value="BLR6548 PROTEIN"/>
    <property type="match status" value="1"/>
</dbReference>
<sequence>MTPHRARRHAVVLLAAATALVATGCTAEKKDDAKPGTSGAPAAPPAPKVAPGVTADTIKIGITYPDLDSVKQFVNIDHGPYEASYNALIKKINDAGGINGRKIVPVYGKINLISPAAAQETCVKLTQDEKVFAVLGNFNGDEPLCYVQTNKTAAIGGQLTAKRYGQAQAPWFSDTRGGDEVADGIALFNKDGSLTGKKVAVLSNVNEQGVMKDTVIPALQKLGITPVETAVLDAPATDAAAIGQQTGVFIQKFQASGADTVVVVGSMAASFPQVLEQTKYRPRLLFTDNLQVQAYANDKGKHDFTTLANAAALGLNTQWSEPANQECMKAVEAALPEFAGKMTVDPATVPAGTATPQIAPNVACRNLALFKALADKAGKDLNYETFQNAGFALGSFQDPSFADKATYAQATPHGAIPARLYAFDPATQKFVLSAS</sequence>
<evidence type="ECO:0000256" key="4">
    <source>
        <dbReference type="SAM" id="SignalP"/>
    </source>
</evidence>
<reference evidence="6" key="1">
    <citation type="submission" date="2022-01" db="EMBL/GenBank/DDBJ databases">
        <title>Genome-Based Taxonomic Classification of the Phylum Actinobacteria.</title>
        <authorList>
            <person name="Gao Y."/>
        </authorList>
    </citation>
    <scope>NUCLEOTIDE SEQUENCE</scope>
    <source>
        <strain evidence="6">KLBMP 8922</strain>
    </source>
</reference>
<feature type="signal peptide" evidence="4">
    <location>
        <begin position="1"/>
        <end position="27"/>
    </location>
</feature>
<proteinExistence type="inferred from homology"/>
<dbReference type="EMBL" id="JAKFHA010000034">
    <property type="protein sequence ID" value="MCF2532444.1"/>
    <property type="molecule type" value="Genomic_DNA"/>
</dbReference>
<dbReference type="Proteomes" id="UP001165378">
    <property type="component" value="Unassembled WGS sequence"/>
</dbReference>
<protein>
    <submittedName>
        <fullName evidence="6">ABC transporter substrate-binding protein</fullName>
    </submittedName>
</protein>
<evidence type="ECO:0000256" key="2">
    <source>
        <dbReference type="ARBA" id="ARBA00022729"/>
    </source>
</evidence>
<comment type="caution">
    <text evidence="6">The sequence shown here is derived from an EMBL/GenBank/DDBJ whole genome shotgun (WGS) entry which is preliminary data.</text>
</comment>
<feature type="chain" id="PRO_5041428873" evidence="4">
    <location>
        <begin position="28"/>
        <end position="435"/>
    </location>
</feature>
<dbReference type="Pfam" id="PF13458">
    <property type="entry name" value="Peripla_BP_6"/>
    <property type="match status" value="1"/>
</dbReference>
<accession>A0AA41Q6F7</accession>
<name>A0AA41Q6F7_9ACTN</name>
<comment type="similarity">
    <text evidence="1">Belongs to the leucine-binding protein family.</text>
</comment>
<evidence type="ECO:0000256" key="3">
    <source>
        <dbReference type="SAM" id="MobiDB-lite"/>
    </source>
</evidence>
<dbReference type="PANTHER" id="PTHR47235:SF1">
    <property type="entry name" value="BLR6548 PROTEIN"/>
    <property type="match status" value="1"/>
</dbReference>